<accession>A0A2G8LNW8</accession>
<protein>
    <submittedName>
        <fullName evidence="2">Uncharacterized protein</fullName>
    </submittedName>
</protein>
<organism evidence="2 3">
    <name type="scientific">Stichopus japonicus</name>
    <name type="common">Sea cucumber</name>
    <dbReference type="NCBI Taxonomy" id="307972"/>
    <lineage>
        <taxon>Eukaryota</taxon>
        <taxon>Metazoa</taxon>
        <taxon>Echinodermata</taxon>
        <taxon>Eleutherozoa</taxon>
        <taxon>Echinozoa</taxon>
        <taxon>Holothuroidea</taxon>
        <taxon>Aspidochirotacea</taxon>
        <taxon>Aspidochirotida</taxon>
        <taxon>Stichopodidae</taxon>
        <taxon>Apostichopus</taxon>
    </lineage>
</organism>
<comment type="caution">
    <text evidence="2">The sequence shown here is derived from an EMBL/GenBank/DDBJ whole genome shotgun (WGS) entry which is preliminary data.</text>
</comment>
<feature type="compositionally biased region" description="Polar residues" evidence="1">
    <location>
        <begin position="1"/>
        <end position="10"/>
    </location>
</feature>
<reference evidence="2 3" key="1">
    <citation type="journal article" date="2017" name="PLoS Biol.">
        <title>The sea cucumber genome provides insights into morphological evolution and visceral regeneration.</title>
        <authorList>
            <person name="Zhang X."/>
            <person name="Sun L."/>
            <person name="Yuan J."/>
            <person name="Sun Y."/>
            <person name="Gao Y."/>
            <person name="Zhang L."/>
            <person name="Li S."/>
            <person name="Dai H."/>
            <person name="Hamel J.F."/>
            <person name="Liu C."/>
            <person name="Yu Y."/>
            <person name="Liu S."/>
            <person name="Lin W."/>
            <person name="Guo K."/>
            <person name="Jin S."/>
            <person name="Xu P."/>
            <person name="Storey K.B."/>
            <person name="Huan P."/>
            <person name="Zhang T."/>
            <person name="Zhou Y."/>
            <person name="Zhang J."/>
            <person name="Lin C."/>
            <person name="Li X."/>
            <person name="Xing L."/>
            <person name="Huo D."/>
            <person name="Sun M."/>
            <person name="Wang L."/>
            <person name="Mercier A."/>
            <person name="Li F."/>
            <person name="Yang H."/>
            <person name="Xiang J."/>
        </authorList>
    </citation>
    <scope>NUCLEOTIDE SEQUENCE [LARGE SCALE GENOMIC DNA]</scope>
    <source>
        <strain evidence="2">Shaxun</strain>
        <tissue evidence="2">Muscle</tissue>
    </source>
</reference>
<gene>
    <name evidence="2" type="ORF">BSL78_01201</name>
</gene>
<keyword evidence="3" id="KW-1185">Reference proteome</keyword>
<proteinExistence type="predicted"/>
<dbReference type="Proteomes" id="UP000230750">
    <property type="component" value="Unassembled WGS sequence"/>
</dbReference>
<feature type="region of interest" description="Disordered" evidence="1">
    <location>
        <begin position="1"/>
        <end position="177"/>
    </location>
</feature>
<evidence type="ECO:0000313" key="2">
    <source>
        <dbReference type="EMBL" id="PIK61870.1"/>
    </source>
</evidence>
<sequence length="177" mass="19182">MAVSAGSNMNGEVAGNVTEEETLNENTLRFSPPPDQKIVDSKKALEDASSQLDSLRAGHDGHSPGTITPTIEALNERMENPPPEDEEEEESGGDEKKKAKTTRATRIREACCQSDVPSTTSRRRRLVREIASPALSTREADTLTPTAHLMTPTRGLFGAGTRLASEVSRTGSKEEHR</sequence>
<dbReference type="AlphaFoldDB" id="A0A2G8LNW8"/>
<feature type="compositionally biased region" description="Basic and acidic residues" evidence="1">
    <location>
        <begin position="37"/>
        <end position="46"/>
    </location>
</feature>
<feature type="compositionally biased region" description="Acidic residues" evidence="1">
    <location>
        <begin position="82"/>
        <end position="92"/>
    </location>
</feature>
<dbReference type="EMBL" id="MRZV01000023">
    <property type="protein sequence ID" value="PIK61870.1"/>
    <property type="molecule type" value="Genomic_DNA"/>
</dbReference>
<evidence type="ECO:0000256" key="1">
    <source>
        <dbReference type="SAM" id="MobiDB-lite"/>
    </source>
</evidence>
<evidence type="ECO:0000313" key="3">
    <source>
        <dbReference type="Proteomes" id="UP000230750"/>
    </source>
</evidence>
<name>A0A2G8LNW8_STIJA</name>